<evidence type="ECO:0008006" key="3">
    <source>
        <dbReference type="Google" id="ProtNLM"/>
    </source>
</evidence>
<name>A0A4Q7NHB0_9ACTN</name>
<dbReference type="Proteomes" id="UP000293638">
    <property type="component" value="Unassembled WGS sequence"/>
</dbReference>
<gene>
    <name evidence="1" type="ORF">EV189_3231</name>
</gene>
<sequence length="79" mass="8552">MHLIDGTITFRLRDEPHQRATVVSTSAGRFTTELPAGEYEVTGVSPGMNDARNPCTPADPIVALVAKETREVDVDCQVP</sequence>
<dbReference type="EMBL" id="SGXD01000004">
    <property type="protein sequence ID" value="RZS82836.1"/>
    <property type="molecule type" value="Genomic_DNA"/>
</dbReference>
<accession>A0A4Q7NHB0</accession>
<evidence type="ECO:0000313" key="2">
    <source>
        <dbReference type="Proteomes" id="UP000293638"/>
    </source>
</evidence>
<protein>
    <recommendedName>
        <fullName evidence="3">Carboxypeptidase family protein</fullName>
    </recommendedName>
</protein>
<dbReference type="AlphaFoldDB" id="A0A4Q7NHB0"/>
<organism evidence="1 2">
    <name type="scientific">Motilibacter rhizosphaerae</name>
    <dbReference type="NCBI Taxonomy" id="598652"/>
    <lineage>
        <taxon>Bacteria</taxon>
        <taxon>Bacillati</taxon>
        <taxon>Actinomycetota</taxon>
        <taxon>Actinomycetes</taxon>
        <taxon>Motilibacterales</taxon>
        <taxon>Motilibacteraceae</taxon>
        <taxon>Motilibacter</taxon>
    </lineage>
</organism>
<proteinExistence type="predicted"/>
<keyword evidence="2" id="KW-1185">Reference proteome</keyword>
<reference evidence="1 2" key="1">
    <citation type="submission" date="2019-02" db="EMBL/GenBank/DDBJ databases">
        <title>Genomic Encyclopedia of Type Strains, Phase IV (KMG-IV): sequencing the most valuable type-strain genomes for metagenomic binning, comparative biology and taxonomic classification.</title>
        <authorList>
            <person name="Goeker M."/>
        </authorList>
    </citation>
    <scope>NUCLEOTIDE SEQUENCE [LARGE SCALE GENOMIC DNA]</scope>
    <source>
        <strain evidence="1 2">DSM 45622</strain>
    </source>
</reference>
<comment type="caution">
    <text evidence="1">The sequence shown here is derived from an EMBL/GenBank/DDBJ whole genome shotgun (WGS) entry which is preliminary data.</text>
</comment>
<evidence type="ECO:0000313" key="1">
    <source>
        <dbReference type="EMBL" id="RZS82836.1"/>
    </source>
</evidence>